<dbReference type="Proteomes" id="UP000681041">
    <property type="component" value="Chromosome"/>
</dbReference>
<evidence type="ECO:0000256" key="3">
    <source>
        <dbReference type="ARBA" id="ARBA00022695"/>
    </source>
</evidence>
<dbReference type="PANTHER" id="PTHR10322">
    <property type="entry name" value="DNA POLYMERASE CATALYTIC SUBUNIT"/>
    <property type="match status" value="1"/>
</dbReference>
<protein>
    <recommendedName>
        <fullName evidence="1">DNA-directed DNA polymerase</fullName>
        <ecNumber evidence="1">2.7.7.7</ecNumber>
    </recommendedName>
</protein>
<proteinExistence type="predicted"/>
<dbReference type="SUPFAM" id="SSF56672">
    <property type="entry name" value="DNA/RNA polymerases"/>
    <property type="match status" value="1"/>
</dbReference>
<dbReference type="EMBL" id="CP058560">
    <property type="protein sequence ID" value="QUH24062.1"/>
    <property type="molecule type" value="Genomic_DNA"/>
</dbReference>
<dbReference type="InterPro" id="IPR006134">
    <property type="entry name" value="DNA-dir_DNA_pol_B_multi_dom"/>
</dbReference>
<dbReference type="Gene3D" id="3.90.1600.10">
    <property type="entry name" value="Palm domain of DNA polymerase"/>
    <property type="match status" value="1"/>
</dbReference>
<dbReference type="AlphaFoldDB" id="A0A8T8K8B4"/>
<dbReference type="GO" id="GO:0003887">
    <property type="term" value="F:DNA-directed DNA polymerase activity"/>
    <property type="evidence" value="ECO:0007669"/>
    <property type="project" value="UniProtKB-KW"/>
</dbReference>
<dbReference type="Gene3D" id="1.10.132.60">
    <property type="entry name" value="DNA polymerase family B, C-terminal domain"/>
    <property type="match status" value="1"/>
</dbReference>
<organism evidence="8 9">
    <name type="scientific">Methanobacterium alkalithermotolerans</name>
    <dbReference type="NCBI Taxonomy" id="2731220"/>
    <lineage>
        <taxon>Archaea</taxon>
        <taxon>Methanobacteriati</taxon>
        <taxon>Methanobacteriota</taxon>
        <taxon>Methanomada group</taxon>
        <taxon>Methanobacteria</taxon>
        <taxon>Methanobacteriales</taxon>
        <taxon>Methanobacteriaceae</taxon>
        <taxon>Methanobacterium</taxon>
    </lineage>
</organism>
<dbReference type="GeneID" id="64821099"/>
<accession>A0A8T8K8B4</accession>
<name>A0A8T8K8B4_9EURY</name>
<evidence type="ECO:0000313" key="9">
    <source>
        <dbReference type="Proteomes" id="UP000681041"/>
    </source>
</evidence>
<keyword evidence="3" id="KW-0548">Nucleotidyltransferase</keyword>
<evidence type="ECO:0000259" key="7">
    <source>
        <dbReference type="Pfam" id="PF00136"/>
    </source>
</evidence>
<evidence type="ECO:0000256" key="2">
    <source>
        <dbReference type="ARBA" id="ARBA00022679"/>
    </source>
</evidence>
<keyword evidence="5" id="KW-0238">DNA-binding</keyword>
<comment type="catalytic activity">
    <reaction evidence="6">
        <text>DNA(n) + a 2'-deoxyribonucleoside 5'-triphosphate = DNA(n+1) + diphosphate</text>
        <dbReference type="Rhea" id="RHEA:22508"/>
        <dbReference type="Rhea" id="RHEA-COMP:17339"/>
        <dbReference type="Rhea" id="RHEA-COMP:17340"/>
        <dbReference type="ChEBI" id="CHEBI:33019"/>
        <dbReference type="ChEBI" id="CHEBI:61560"/>
        <dbReference type="ChEBI" id="CHEBI:173112"/>
        <dbReference type="EC" id="2.7.7.7"/>
    </reaction>
</comment>
<keyword evidence="4" id="KW-0239">DNA-directed DNA polymerase</keyword>
<evidence type="ECO:0000256" key="5">
    <source>
        <dbReference type="ARBA" id="ARBA00023125"/>
    </source>
</evidence>
<dbReference type="GO" id="GO:0006261">
    <property type="term" value="P:DNA-templated DNA replication"/>
    <property type="evidence" value="ECO:0007669"/>
    <property type="project" value="TreeGrafter"/>
</dbReference>
<evidence type="ECO:0000256" key="6">
    <source>
        <dbReference type="ARBA" id="ARBA00049244"/>
    </source>
</evidence>
<gene>
    <name evidence="8" type="ORF">HYG87_10000</name>
</gene>
<dbReference type="EC" id="2.7.7.7" evidence="1"/>
<dbReference type="InterPro" id="IPR023211">
    <property type="entry name" value="DNA_pol_palm_dom_sf"/>
</dbReference>
<keyword evidence="2" id="KW-0808">Transferase</keyword>
<dbReference type="Pfam" id="PF00136">
    <property type="entry name" value="DNA_pol_B"/>
    <property type="match status" value="1"/>
</dbReference>
<dbReference type="InterPro" id="IPR042087">
    <property type="entry name" value="DNA_pol_B_thumb"/>
</dbReference>
<dbReference type="KEGG" id="meme:HYG87_10000"/>
<dbReference type="RefSeq" id="WP_211533019.1">
    <property type="nucleotide sequence ID" value="NZ_CP058560.1"/>
</dbReference>
<feature type="domain" description="DNA-directed DNA polymerase family B multifunctional" evidence="7">
    <location>
        <begin position="15"/>
        <end position="197"/>
    </location>
</feature>
<dbReference type="GO" id="GO:0000166">
    <property type="term" value="F:nucleotide binding"/>
    <property type="evidence" value="ECO:0007669"/>
    <property type="project" value="InterPro"/>
</dbReference>
<sequence>MQSELESEIKVQVSKFLEYINPDLPQGMELEYEGFYSRGFFVTKKRYALLEDGNIVVKGLELVRRDWANIAKKTQQNILMAILKDGSPDKAKEIIKNAIKDIKKGQIKMEDLVIHTQITKNLNEYKQIGPHVVAAQKSLSKGRKIERGSIIRYVIVKGKNSISQRAEPLEDIEGKEYDPGYYIENQVIPAVSRIMSSLGYSSDEILELSRDEQQSSLDAFF</sequence>
<dbReference type="GO" id="GO:0003677">
    <property type="term" value="F:DNA binding"/>
    <property type="evidence" value="ECO:0007669"/>
    <property type="project" value="UniProtKB-KW"/>
</dbReference>
<dbReference type="OrthoDB" id="323192at2157"/>
<keyword evidence="9" id="KW-1185">Reference proteome</keyword>
<evidence type="ECO:0000313" key="8">
    <source>
        <dbReference type="EMBL" id="QUH24062.1"/>
    </source>
</evidence>
<dbReference type="PANTHER" id="PTHR10322:SF23">
    <property type="entry name" value="DNA POLYMERASE DELTA CATALYTIC SUBUNIT"/>
    <property type="match status" value="1"/>
</dbReference>
<dbReference type="InterPro" id="IPR043502">
    <property type="entry name" value="DNA/RNA_pol_sf"/>
</dbReference>
<dbReference type="InterPro" id="IPR050240">
    <property type="entry name" value="DNA_pol_type-B"/>
</dbReference>
<reference evidence="8" key="1">
    <citation type="submission" date="2020-07" db="EMBL/GenBank/DDBJ databases">
        <title>Methanobacterium. sp. MethCan genome.</title>
        <authorList>
            <person name="Postec A."/>
            <person name="Quemeneur M."/>
        </authorList>
    </citation>
    <scope>NUCLEOTIDE SEQUENCE</scope>
    <source>
        <strain evidence="8">MethCAN</strain>
    </source>
</reference>
<evidence type="ECO:0000256" key="4">
    <source>
        <dbReference type="ARBA" id="ARBA00022932"/>
    </source>
</evidence>
<evidence type="ECO:0000256" key="1">
    <source>
        <dbReference type="ARBA" id="ARBA00012417"/>
    </source>
</evidence>